<dbReference type="EMBL" id="JACIJR010000010">
    <property type="protein sequence ID" value="MBB5730835.1"/>
    <property type="molecule type" value="Genomic_DNA"/>
</dbReference>
<dbReference type="PANTHER" id="PTHR38463:SF1">
    <property type="entry name" value="STRESS RESPONSE PROTEIN YSNF"/>
    <property type="match status" value="1"/>
</dbReference>
<dbReference type="InterPro" id="IPR052967">
    <property type="entry name" value="Stress_Response_Assoc"/>
</dbReference>
<dbReference type="InterPro" id="IPR019060">
    <property type="entry name" value="DUF2382"/>
</dbReference>
<comment type="caution">
    <text evidence="3">The sequence shown here is derived from an EMBL/GenBank/DDBJ whole genome shotgun (WGS) entry which is preliminary data.</text>
</comment>
<organism evidence="3 4">
    <name type="scientific">Sphingomonas prati</name>
    <dbReference type="NCBI Taxonomy" id="1843237"/>
    <lineage>
        <taxon>Bacteria</taxon>
        <taxon>Pseudomonadati</taxon>
        <taxon>Pseudomonadota</taxon>
        <taxon>Alphaproteobacteria</taxon>
        <taxon>Sphingomonadales</taxon>
        <taxon>Sphingomonadaceae</taxon>
        <taxon>Sphingomonas</taxon>
    </lineage>
</organism>
<proteinExistence type="predicted"/>
<dbReference type="RefSeq" id="WP_157177900.1">
    <property type="nucleotide sequence ID" value="NZ_BMJP01000008.1"/>
</dbReference>
<feature type="region of interest" description="Disordered" evidence="1">
    <location>
        <begin position="267"/>
        <end position="346"/>
    </location>
</feature>
<evidence type="ECO:0000313" key="3">
    <source>
        <dbReference type="EMBL" id="MBB5730835.1"/>
    </source>
</evidence>
<dbReference type="SUPFAM" id="SSF69047">
    <property type="entry name" value="Hypothetical protein YjbJ"/>
    <property type="match status" value="1"/>
</dbReference>
<evidence type="ECO:0000256" key="1">
    <source>
        <dbReference type="SAM" id="MobiDB-lite"/>
    </source>
</evidence>
<dbReference type="AlphaFoldDB" id="A0A7W9F4U7"/>
<keyword evidence="4" id="KW-1185">Reference proteome</keyword>
<evidence type="ECO:0000259" key="2">
    <source>
        <dbReference type="Pfam" id="PF09557"/>
    </source>
</evidence>
<dbReference type="Proteomes" id="UP000546701">
    <property type="component" value="Unassembled WGS sequence"/>
</dbReference>
<dbReference type="InterPro" id="IPR036629">
    <property type="entry name" value="YjbJ_sf"/>
</dbReference>
<reference evidence="3 4" key="1">
    <citation type="submission" date="2020-08" db="EMBL/GenBank/DDBJ databases">
        <title>Genomic Encyclopedia of Type Strains, Phase IV (KMG-IV): sequencing the most valuable type-strain genomes for metagenomic binning, comparative biology and taxonomic classification.</title>
        <authorList>
            <person name="Goeker M."/>
        </authorList>
    </citation>
    <scope>NUCLEOTIDE SEQUENCE [LARGE SCALE GENOMIC DNA]</scope>
    <source>
        <strain evidence="3 4">DSM 103336</strain>
    </source>
</reference>
<dbReference type="OrthoDB" id="7204249at2"/>
<gene>
    <name evidence="3" type="ORF">FHS99_003342</name>
</gene>
<feature type="compositionally biased region" description="Polar residues" evidence="1">
    <location>
        <begin position="282"/>
        <end position="292"/>
    </location>
</feature>
<evidence type="ECO:0000313" key="4">
    <source>
        <dbReference type="Proteomes" id="UP000546701"/>
    </source>
</evidence>
<feature type="domain" description="DUF2382" evidence="2">
    <location>
        <begin position="154"/>
        <end position="263"/>
    </location>
</feature>
<dbReference type="Pfam" id="PF09557">
    <property type="entry name" value="DUF2382"/>
    <property type="match status" value="1"/>
</dbReference>
<name>A0A7W9F4U7_9SPHN</name>
<accession>A0A7W9F4U7</accession>
<protein>
    <submittedName>
        <fullName evidence="3">Uncharacterized protein (TIGR02271 family)</fullName>
    </submittedName>
</protein>
<dbReference type="PANTHER" id="PTHR38463">
    <property type="entry name" value="STRESS RESPONSE PROTEIN YSNF"/>
    <property type="match status" value="1"/>
</dbReference>
<feature type="compositionally biased region" description="Basic and acidic residues" evidence="1">
    <location>
        <begin position="322"/>
        <end position="334"/>
    </location>
</feature>
<sequence>MSRTITAMFDTRADADAGRERLLASNIDADNVRVHGGSGTTVTGGSQSADDQGMWSSIKNAFLPDEDRHTYEEGARRGGFILSADVDDSQVDDAVRVLEDANSVDIDERSAQWKSEGWNNPAAAGLTSGVAAATPDRSRSTAPLTTAGGDEQTLEVVEEQLVVGKRDVDRGGVRVRSYVTEKAVHEQVRLRDESINVERRPVDRAVAVGDNAFHERTIEMTETDEEAVVGKTARVVEEIVVRKTADERLEDINETVRRTDVDVDNFAGSEGSTLSDRLPGSVVQTKTPTEDTSGLGDKAAGLGKEALGNVKQGVGGVTGDESLTRDGMQQERSGEMQQGKLPGDNR</sequence>